<feature type="transmembrane region" description="Helical" evidence="7">
    <location>
        <begin position="12"/>
        <end position="33"/>
    </location>
</feature>
<dbReference type="InterPro" id="IPR038063">
    <property type="entry name" value="Transpep_catalytic_dom"/>
</dbReference>
<reference evidence="9 10" key="1">
    <citation type="journal article" date="2015" name="J. Biotechnol.">
        <title>Complete genome sequence of a malodorant-producing acetogen, Clostridium scatologenes ATCC 25775(T).</title>
        <authorList>
            <person name="Zhu Z."/>
            <person name="Guo T."/>
            <person name="Zheng H."/>
            <person name="Song T."/>
            <person name="Ouyang P."/>
            <person name="Xie J."/>
        </authorList>
    </citation>
    <scope>NUCLEOTIDE SEQUENCE [LARGE SCALE GENOMIC DNA]</scope>
    <source>
        <strain evidence="9 10">ATCC 25775</strain>
    </source>
</reference>
<dbReference type="CDD" id="cd16913">
    <property type="entry name" value="YkuD_like"/>
    <property type="match status" value="1"/>
</dbReference>
<dbReference type="GO" id="GO:0018104">
    <property type="term" value="P:peptidoglycan-protein cross-linking"/>
    <property type="evidence" value="ECO:0007669"/>
    <property type="project" value="TreeGrafter"/>
</dbReference>
<dbReference type="GO" id="GO:0008360">
    <property type="term" value="P:regulation of cell shape"/>
    <property type="evidence" value="ECO:0007669"/>
    <property type="project" value="UniProtKB-UniRule"/>
</dbReference>
<keyword evidence="7" id="KW-0472">Membrane</keyword>
<dbReference type="GO" id="GO:0005576">
    <property type="term" value="C:extracellular region"/>
    <property type="evidence" value="ECO:0007669"/>
    <property type="project" value="TreeGrafter"/>
</dbReference>
<dbReference type="AlphaFoldDB" id="A0A0E3JX48"/>
<dbReference type="SUPFAM" id="SSF143985">
    <property type="entry name" value="L,D-transpeptidase pre-catalytic domain-like"/>
    <property type="match status" value="1"/>
</dbReference>
<feature type="active site" description="Proton donor/acceptor" evidence="6">
    <location>
        <position position="415"/>
    </location>
</feature>
<dbReference type="GO" id="GO:0016740">
    <property type="term" value="F:transferase activity"/>
    <property type="evidence" value="ECO:0007669"/>
    <property type="project" value="UniProtKB-KW"/>
</dbReference>
<gene>
    <name evidence="9" type="ORF">CSCA_0637</name>
</gene>
<evidence type="ECO:0000256" key="2">
    <source>
        <dbReference type="ARBA" id="ARBA00022679"/>
    </source>
</evidence>
<dbReference type="PANTHER" id="PTHR30582:SF33">
    <property type="entry name" value="EXPORTED PROTEIN"/>
    <property type="match status" value="1"/>
</dbReference>
<feature type="active site" description="Nucleophile" evidence="6">
    <location>
        <position position="436"/>
    </location>
</feature>
<dbReference type="InterPro" id="IPR005490">
    <property type="entry name" value="LD_TPept_cat_dom"/>
</dbReference>
<keyword evidence="10" id="KW-1185">Reference proteome</keyword>
<keyword evidence="7" id="KW-1133">Transmembrane helix</keyword>
<feature type="domain" description="L,D-TPase catalytic" evidence="8">
    <location>
        <begin position="341"/>
        <end position="460"/>
    </location>
</feature>
<evidence type="ECO:0000256" key="5">
    <source>
        <dbReference type="ARBA" id="ARBA00023316"/>
    </source>
</evidence>
<dbReference type="KEGG" id="csq:CSCA_0637"/>
<keyword evidence="4 6" id="KW-0573">Peptidoglycan synthesis</keyword>
<dbReference type="RefSeq" id="WP_029163694.1">
    <property type="nucleotide sequence ID" value="NZ_CP009933.1"/>
</dbReference>
<dbReference type="GO" id="GO:0071555">
    <property type="term" value="P:cell wall organization"/>
    <property type="evidence" value="ECO:0007669"/>
    <property type="project" value="UniProtKB-UniRule"/>
</dbReference>
<evidence type="ECO:0000313" key="9">
    <source>
        <dbReference type="EMBL" id="AKA67762.1"/>
    </source>
</evidence>
<dbReference type="InterPro" id="IPR050979">
    <property type="entry name" value="LD-transpeptidase"/>
</dbReference>
<name>A0A0E3JX48_CLOSL</name>
<dbReference type="Proteomes" id="UP000033115">
    <property type="component" value="Chromosome"/>
</dbReference>
<dbReference type="Pfam" id="PF03734">
    <property type="entry name" value="YkuD"/>
    <property type="match status" value="1"/>
</dbReference>
<protein>
    <submittedName>
        <fullName evidence="9">ErfK/YbiS/YcfS/YnhG family protein</fullName>
    </submittedName>
</protein>
<sequence length="461" mass="53451">MKNKQDKRSKIIKGIIIFLSTLLCIYFFIVIYFENHFYFGSEINHINVSCKTVEEVKEQMKSKLRSYTVNIKERGGKTEQIKSLDIGLRYDSGGKYEKFKDRQNPLNWISAFFSTKDLKMTDVVIYDEKLLKENLEKLSCLDISNIIEPREPDFKYTNKGYMIIDEVNGNKIDKDVLYDKVTKAIQRGEDTIDLEQVGCYVKPKYTSKCQRAIDNKNILNKYISSKITYIFGDNKEIIDGSIINEWLKINDDFQVVLDNQKEKRYMNSLFKDYNTVGKTRSFITTLGKTINISSGDYGWSINISKEMQNLNKIIEEGKIIEKEPVYIQTAFSHGSNDIGNTYVEIDMKNQHLWFYKNEELIVQGDVVTGNESSNYLTPQGIYRLKYKEKNATLTGQDYSTPVEFWMPFNGGIGIHDASWRDKFGGNIYKINGSHGCINSPYNLAKTIFYNIEKGTPIICYY</sequence>
<accession>A0A0E3JX48</accession>
<dbReference type="Pfam" id="PF12229">
    <property type="entry name" value="PG_binding_4"/>
    <property type="match status" value="2"/>
</dbReference>
<proteinExistence type="predicted"/>
<organism evidence="9 10">
    <name type="scientific">Clostridium scatologenes</name>
    <dbReference type="NCBI Taxonomy" id="1548"/>
    <lineage>
        <taxon>Bacteria</taxon>
        <taxon>Bacillati</taxon>
        <taxon>Bacillota</taxon>
        <taxon>Clostridia</taxon>
        <taxon>Eubacteriales</taxon>
        <taxon>Clostridiaceae</taxon>
        <taxon>Clostridium</taxon>
    </lineage>
</organism>
<evidence type="ECO:0000256" key="1">
    <source>
        <dbReference type="ARBA" id="ARBA00004752"/>
    </source>
</evidence>
<evidence type="ECO:0000256" key="3">
    <source>
        <dbReference type="ARBA" id="ARBA00022960"/>
    </source>
</evidence>
<evidence type="ECO:0000256" key="6">
    <source>
        <dbReference type="PROSITE-ProRule" id="PRU01373"/>
    </source>
</evidence>
<keyword evidence="2" id="KW-0808">Transferase</keyword>
<dbReference type="PROSITE" id="PS52029">
    <property type="entry name" value="LD_TPASE"/>
    <property type="match status" value="1"/>
</dbReference>
<keyword evidence="3 6" id="KW-0133">Cell shape</keyword>
<comment type="pathway">
    <text evidence="1 6">Cell wall biogenesis; peptidoglycan biosynthesis.</text>
</comment>
<dbReference type="InterPro" id="IPR038054">
    <property type="entry name" value="LD_TPept-like_central_sf"/>
</dbReference>
<dbReference type="Gene3D" id="2.40.440.10">
    <property type="entry name" value="L,D-transpeptidase catalytic domain-like"/>
    <property type="match status" value="1"/>
</dbReference>
<dbReference type="GO" id="GO:0071972">
    <property type="term" value="F:peptidoglycan L,D-transpeptidase activity"/>
    <property type="evidence" value="ECO:0007669"/>
    <property type="project" value="TreeGrafter"/>
</dbReference>
<dbReference type="EMBL" id="CP009933">
    <property type="protein sequence ID" value="AKA67762.1"/>
    <property type="molecule type" value="Genomic_DNA"/>
</dbReference>
<keyword evidence="7" id="KW-0812">Transmembrane</keyword>
<dbReference type="HOGENOM" id="CLU_022707_2_1_9"/>
<keyword evidence="5 6" id="KW-0961">Cell wall biogenesis/degradation</keyword>
<dbReference type="PANTHER" id="PTHR30582">
    <property type="entry name" value="L,D-TRANSPEPTIDASE"/>
    <property type="match status" value="1"/>
</dbReference>
<dbReference type="Gene3D" id="3.10.20.800">
    <property type="match status" value="1"/>
</dbReference>
<evidence type="ECO:0000259" key="8">
    <source>
        <dbReference type="PROSITE" id="PS52029"/>
    </source>
</evidence>
<dbReference type="SUPFAM" id="SSF141523">
    <property type="entry name" value="L,D-transpeptidase catalytic domain-like"/>
    <property type="match status" value="1"/>
</dbReference>
<dbReference type="UniPathway" id="UPA00219"/>
<dbReference type="STRING" id="1548.CSCA_0637"/>
<dbReference type="InterPro" id="IPR022029">
    <property type="entry name" value="YoaR-like_PG-bd"/>
</dbReference>
<evidence type="ECO:0000256" key="4">
    <source>
        <dbReference type="ARBA" id="ARBA00022984"/>
    </source>
</evidence>
<evidence type="ECO:0000313" key="10">
    <source>
        <dbReference type="Proteomes" id="UP000033115"/>
    </source>
</evidence>
<evidence type="ECO:0000256" key="7">
    <source>
        <dbReference type="SAM" id="Phobius"/>
    </source>
</evidence>